<reference evidence="1 2" key="1">
    <citation type="journal article" date="2016" name="Genome Biol. Evol.">
        <title>Divergent and convergent evolution of fungal pathogenicity.</title>
        <authorList>
            <person name="Shang Y."/>
            <person name="Xiao G."/>
            <person name="Zheng P."/>
            <person name="Cen K."/>
            <person name="Zhan S."/>
            <person name="Wang C."/>
        </authorList>
    </citation>
    <scope>NUCLEOTIDE SEQUENCE [LARGE SCALE GENOMIC DNA]</scope>
    <source>
        <strain evidence="1 2">RCEF 2490</strain>
    </source>
</reference>
<organism evidence="1 2">
    <name type="scientific">Moelleriella libera RCEF 2490</name>
    <dbReference type="NCBI Taxonomy" id="1081109"/>
    <lineage>
        <taxon>Eukaryota</taxon>
        <taxon>Fungi</taxon>
        <taxon>Dikarya</taxon>
        <taxon>Ascomycota</taxon>
        <taxon>Pezizomycotina</taxon>
        <taxon>Sordariomycetes</taxon>
        <taxon>Hypocreomycetidae</taxon>
        <taxon>Hypocreales</taxon>
        <taxon>Clavicipitaceae</taxon>
        <taxon>Moelleriella</taxon>
    </lineage>
</organism>
<dbReference type="SUPFAM" id="SSF53067">
    <property type="entry name" value="Actin-like ATPase domain"/>
    <property type="match status" value="1"/>
</dbReference>
<dbReference type="PANTHER" id="PTHR14187:SF82">
    <property type="entry name" value="FAMILY CHAPERONE, PUTATIVE (AFU_ORTHOLOGUE AFUA_7G08575)-RELATED"/>
    <property type="match status" value="1"/>
</dbReference>
<name>A0A168EQT0_9HYPO</name>
<dbReference type="OrthoDB" id="5332281at2759"/>
<comment type="caution">
    <text evidence="1">The sequence shown here is derived from an EMBL/GenBank/DDBJ whole genome shotgun (WGS) entry which is preliminary data.</text>
</comment>
<dbReference type="AlphaFoldDB" id="A0A168EQT0"/>
<proteinExistence type="predicted"/>
<evidence type="ECO:0000313" key="1">
    <source>
        <dbReference type="EMBL" id="KZZ99056.1"/>
    </source>
</evidence>
<keyword evidence="2" id="KW-1185">Reference proteome</keyword>
<dbReference type="CDD" id="cd10170">
    <property type="entry name" value="ASKHA_NBD_HSP70"/>
    <property type="match status" value="1"/>
</dbReference>
<gene>
    <name evidence="1" type="ORF">AAL_02607</name>
</gene>
<evidence type="ECO:0000313" key="2">
    <source>
        <dbReference type="Proteomes" id="UP000078544"/>
    </source>
</evidence>
<accession>A0A168EQT0</accession>
<dbReference type="EMBL" id="AZGY01000004">
    <property type="protein sequence ID" value="KZZ99056.1"/>
    <property type="molecule type" value="Genomic_DNA"/>
</dbReference>
<protein>
    <submittedName>
        <fullName evidence="1">Uncharacterized protein</fullName>
    </submittedName>
</protein>
<dbReference type="InterPro" id="IPR043129">
    <property type="entry name" value="ATPase_NBD"/>
</dbReference>
<sequence>MWPEEISTIFVVHKVLLKLLQTTSIIVGGIVIQRTGCKSKQLSAENVAAYDGKKLRADPKNSDGDRTEYWLYSEKNDAFVVCDAGGGTVDLISYEVKATLPQLRLRELVPAGGGMAGSLALNHRFAAVVRRLVGDYQWTALSKQKGWIIAMKWFDRFIKRTYRRNVKEEYDVDFPLANLRDDPGVGLVSDTWHMTGQSLDFVFDPVLLDVGLLIADQVEAVRRKRPDNGVKVRIPSNVTHIRNHCLARECHSAID</sequence>
<dbReference type="PANTHER" id="PTHR14187">
    <property type="entry name" value="ALPHA KINASE/ELONGATION FACTOR 2 KINASE"/>
    <property type="match status" value="1"/>
</dbReference>
<dbReference type="Proteomes" id="UP000078544">
    <property type="component" value="Unassembled WGS sequence"/>
</dbReference>
<dbReference type="STRING" id="1081109.A0A168EQT0"/>